<dbReference type="Proteomes" id="UP001380953">
    <property type="component" value="Unassembled WGS sequence"/>
</dbReference>
<proteinExistence type="predicted"/>
<keyword evidence="2" id="KW-1185">Reference proteome</keyword>
<gene>
    <name evidence="1" type="primary">efeB</name>
    <name evidence="1" type="ORF">WKI47_20505</name>
</gene>
<evidence type="ECO:0000313" key="2">
    <source>
        <dbReference type="Proteomes" id="UP001380953"/>
    </source>
</evidence>
<comment type="caution">
    <text evidence="1">The sequence shown here is derived from an EMBL/GenBank/DDBJ whole genome shotgun (WGS) entry which is preliminary data.</text>
</comment>
<name>A0ACC6PHK3_9BACL</name>
<reference evidence="1" key="1">
    <citation type="submission" date="2024-03" db="EMBL/GenBank/DDBJ databases">
        <title>Whole genome sequecning of epiphytes from Marcgravia umbellata leaves.</title>
        <authorList>
            <person name="Kumar G."/>
            <person name="Savka M.A."/>
        </authorList>
    </citation>
    <scope>NUCLEOTIDE SEQUENCE</scope>
    <source>
        <strain evidence="1">RIT_BL5</strain>
    </source>
</reference>
<dbReference type="EMBL" id="JBBKAR010000052">
    <property type="protein sequence ID" value="MEJ8306292.1"/>
    <property type="molecule type" value="Genomic_DNA"/>
</dbReference>
<sequence>MNKGNGMNHGNEDRERIEADIEAEKGARRTNSNSVSTHETAKPSDDAGTPKKGYTRREMLKMSAVAGGGIALGASGLGAIMKMFGAAEAPARPSGESSSAMNERLDFYGEHQSGIVTPQQTYMYLVSFKVTTSDRDTLIELLRDWTRFCDLSTGGSSAVEGNGRLLPPSDSGESVDLPAARLSLTFGFGPSFFSEEGQDRFGVATQAPKYLSDIPRMPKDRIDETLSGGDICVQVCAEDQQVAFHAVRNLIRLSAFTASVLWMQEGFISSPPGNTPRNLFGFKDGTANTLHDSDSGYKDIVWCGADEPTWMQGGSYLAYRKIRMLLEVWDRSSLKDQEDTFGRYKSSGAAYGKTDEFDTVSPGELPVDSHVRLAKDNGAQMHRRAYSYTGGIDARTGNVEAGLLFLSYQRNPQEQFIPMLRLMSQMDKLNEYTSHIASGMFACPGGWKPGEYVGQRLMEG</sequence>
<accession>A0ACC6PHK3</accession>
<organism evidence="1 2">
    <name type="scientific">Saccharibacillus sacchari</name>
    <dbReference type="NCBI Taxonomy" id="456493"/>
    <lineage>
        <taxon>Bacteria</taxon>
        <taxon>Bacillati</taxon>
        <taxon>Bacillota</taxon>
        <taxon>Bacilli</taxon>
        <taxon>Bacillales</taxon>
        <taxon>Paenibacillaceae</taxon>
        <taxon>Saccharibacillus</taxon>
    </lineage>
</organism>
<protein>
    <submittedName>
        <fullName evidence="1">Iron uptake transporter deferrochelatase/peroxidase subunit</fullName>
    </submittedName>
</protein>
<evidence type="ECO:0000313" key="1">
    <source>
        <dbReference type="EMBL" id="MEJ8306292.1"/>
    </source>
</evidence>